<dbReference type="OrthoDB" id="2449435at2759"/>
<dbReference type="EMBL" id="CAGKOT010000047">
    <property type="protein sequence ID" value="CAB5382919.1"/>
    <property type="molecule type" value="Genomic_DNA"/>
</dbReference>
<proteinExistence type="predicted"/>
<accession>A0A916EHG1</accession>
<evidence type="ECO:0000313" key="1">
    <source>
        <dbReference type="EMBL" id="CAB5382919.1"/>
    </source>
</evidence>
<organism evidence="1 2">
    <name type="scientific">Rhizophagus irregularis</name>
    <dbReference type="NCBI Taxonomy" id="588596"/>
    <lineage>
        <taxon>Eukaryota</taxon>
        <taxon>Fungi</taxon>
        <taxon>Fungi incertae sedis</taxon>
        <taxon>Mucoromycota</taxon>
        <taxon>Glomeromycotina</taxon>
        <taxon>Glomeromycetes</taxon>
        <taxon>Glomerales</taxon>
        <taxon>Glomeraceae</taxon>
        <taxon>Rhizophagus</taxon>
    </lineage>
</organism>
<name>A0A916EHG1_9GLOM</name>
<sequence>MQTSNVNNNESAVKKRCSGCKKDQDEQMFIDGKAVRATCFNCRSSNKMRKKQSRNPSRSENEEGNEIFEKPLIEFEELTDELLLAMDEHTSSCDKENLEIEHATSFNFEKIINTNSLSGDPKTIAEIIIEAVQNADDYKWIYNKHYQQKKTITSFWYTCAQRCITLKPSRKNPDPNKQRDTIPRE</sequence>
<comment type="caution">
    <text evidence="1">The sequence shown here is derived from an EMBL/GenBank/DDBJ whole genome shotgun (WGS) entry which is preliminary data.</text>
</comment>
<reference evidence="1" key="1">
    <citation type="submission" date="2020-05" db="EMBL/GenBank/DDBJ databases">
        <authorList>
            <person name="Rincon C."/>
            <person name="Sanders R I."/>
            <person name="Robbins C."/>
            <person name="Chaturvedi A."/>
        </authorList>
    </citation>
    <scope>NUCLEOTIDE SEQUENCE</scope>
    <source>
        <strain evidence="1">CHB12</strain>
    </source>
</reference>
<evidence type="ECO:0000313" key="2">
    <source>
        <dbReference type="Proteomes" id="UP000684084"/>
    </source>
</evidence>
<dbReference type="Proteomes" id="UP000684084">
    <property type="component" value="Unassembled WGS sequence"/>
</dbReference>
<protein>
    <submittedName>
        <fullName evidence="1">Uncharacterized protein</fullName>
    </submittedName>
</protein>
<gene>
    <name evidence="1" type="ORF">CHRIB12_LOCUS18190</name>
</gene>
<dbReference type="AlphaFoldDB" id="A0A916EHG1"/>
<dbReference type="VEuPathDB" id="FungiDB:RhiirFUN_010871"/>